<keyword evidence="2" id="KW-1185">Reference proteome</keyword>
<dbReference type="EMBL" id="LXQA010224185">
    <property type="protein sequence ID" value="MCI35521.1"/>
    <property type="molecule type" value="Genomic_DNA"/>
</dbReference>
<reference evidence="1 2" key="1">
    <citation type="journal article" date="2018" name="Front. Plant Sci.">
        <title>Red Clover (Trifolium pratense) and Zigzag Clover (T. medium) - A Picture of Genomic Similarities and Differences.</title>
        <authorList>
            <person name="Dluhosova J."/>
            <person name="Istvanek J."/>
            <person name="Nedelnik J."/>
            <person name="Repkova J."/>
        </authorList>
    </citation>
    <scope>NUCLEOTIDE SEQUENCE [LARGE SCALE GENOMIC DNA]</scope>
    <source>
        <strain evidence="2">cv. 10/8</strain>
        <tissue evidence="1">Leaf</tissue>
    </source>
</reference>
<dbReference type="AlphaFoldDB" id="A0A392RG23"/>
<feature type="non-terminal residue" evidence="1">
    <location>
        <position position="1"/>
    </location>
</feature>
<sequence>CVGNEGGLVKPKYEAEPCCWKWDVARRQVSRQAICALQISPVLASRRETFWSFFARSRQATVGDRK</sequence>
<proteinExistence type="predicted"/>
<comment type="caution">
    <text evidence="1">The sequence shown here is derived from an EMBL/GenBank/DDBJ whole genome shotgun (WGS) entry which is preliminary data.</text>
</comment>
<name>A0A392RG23_9FABA</name>
<dbReference type="Proteomes" id="UP000265520">
    <property type="component" value="Unassembled WGS sequence"/>
</dbReference>
<accession>A0A392RG23</accession>
<evidence type="ECO:0000313" key="1">
    <source>
        <dbReference type="EMBL" id="MCI35521.1"/>
    </source>
</evidence>
<protein>
    <submittedName>
        <fullName evidence="1">Uncharacterized protein</fullName>
    </submittedName>
</protein>
<organism evidence="1 2">
    <name type="scientific">Trifolium medium</name>
    <dbReference type="NCBI Taxonomy" id="97028"/>
    <lineage>
        <taxon>Eukaryota</taxon>
        <taxon>Viridiplantae</taxon>
        <taxon>Streptophyta</taxon>
        <taxon>Embryophyta</taxon>
        <taxon>Tracheophyta</taxon>
        <taxon>Spermatophyta</taxon>
        <taxon>Magnoliopsida</taxon>
        <taxon>eudicotyledons</taxon>
        <taxon>Gunneridae</taxon>
        <taxon>Pentapetalae</taxon>
        <taxon>rosids</taxon>
        <taxon>fabids</taxon>
        <taxon>Fabales</taxon>
        <taxon>Fabaceae</taxon>
        <taxon>Papilionoideae</taxon>
        <taxon>50 kb inversion clade</taxon>
        <taxon>NPAAA clade</taxon>
        <taxon>Hologalegina</taxon>
        <taxon>IRL clade</taxon>
        <taxon>Trifolieae</taxon>
        <taxon>Trifolium</taxon>
    </lineage>
</organism>
<evidence type="ECO:0000313" key="2">
    <source>
        <dbReference type="Proteomes" id="UP000265520"/>
    </source>
</evidence>